<name>A0AAE0Y073_9GAST</name>
<proteinExistence type="predicted"/>
<sequence>MATSPLPSAGVYSKTSLSHSSSDIVVKEGRDTWRNSRRVSRGISPTWPRISSTSAKDTSTGVSCIKMKSLGSSWSRVRQI</sequence>
<organism evidence="2 3">
    <name type="scientific">Elysia crispata</name>
    <name type="common">lettuce slug</name>
    <dbReference type="NCBI Taxonomy" id="231223"/>
    <lineage>
        <taxon>Eukaryota</taxon>
        <taxon>Metazoa</taxon>
        <taxon>Spiralia</taxon>
        <taxon>Lophotrochozoa</taxon>
        <taxon>Mollusca</taxon>
        <taxon>Gastropoda</taxon>
        <taxon>Heterobranchia</taxon>
        <taxon>Euthyneura</taxon>
        <taxon>Panpulmonata</taxon>
        <taxon>Sacoglossa</taxon>
        <taxon>Placobranchoidea</taxon>
        <taxon>Plakobranchidae</taxon>
        <taxon>Elysia</taxon>
    </lineage>
</organism>
<feature type="compositionally biased region" description="Polar residues" evidence="1">
    <location>
        <begin position="13"/>
        <end position="23"/>
    </location>
</feature>
<dbReference type="AlphaFoldDB" id="A0AAE0Y073"/>
<feature type="region of interest" description="Disordered" evidence="1">
    <location>
        <begin position="1"/>
        <end position="23"/>
    </location>
</feature>
<comment type="caution">
    <text evidence="2">The sequence shown here is derived from an EMBL/GenBank/DDBJ whole genome shotgun (WGS) entry which is preliminary data.</text>
</comment>
<evidence type="ECO:0000256" key="1">
    <source>
        <dbReference type="SAM" id="MobiDB-lite"/>
    </source>
</evidence>
<keyword evidence="3" id="KW-1185">Reference proteome</keyword>
<protein>
    <submittedName>
        <fullName evidence="2">Uncharacterized protein</fullName>
    </submittedName>
</protein>
<evidence type="ECO:0000313" key="2">
    <source>
        <dbReference type="EMBL" id="KAK3726599.1"/>
    </source>
</evidence>
<gene>
    <name evidence="2" type="ORF">RRG08_057676</name>
</gene>
<evidence type="ECO:0000313" key="3">
    <source>
        <dbReference type="Proteomes" id="UP001283361"/>
    </source>
</evidence>
<accession>A0AAE0Y073</accession>
<dbReference type="EMBL" id="JAWDGP010007295">
    <property type="protein sequence ID" value="KAK3726599.1"/>
    <property type="molecule type" value="Genomic_DNA"/>
</dbReference>
<dbReference type="Proteomes" id="UP001283361">
    <property type="component" value="Unassembled WGS sequence"/>
</dbReference>
<reference evidence="2" key="1">
    <citation type="journal article" date="2023" name="G3 (Bethesda)">
        <title>A reference genome for the long-term kleptoplast-retaining sea slug Elysia crispata morphotype clarki.</title>
        <authorList>
            <person name="Eastman K.E."/>
            <person name="Pendleton A.L."/>
            <person name="Shaikh M.A."/>
            <person name="Suttiyut T."/>
            <person name="Ogas R."/>
            <person name="Tomko P."/>
            <person name="Gavelis G."/>
            <person name="Widhalm J.R."/>
            <person name="Wisecaver J.H."/>
        </authorList>
    </citation>
    <scope>NUCLEOTIDE SEQUENCE</scope>
    <source>
        <strain evidence="2">ECLA1</strain>
    </source>
</reference>